<reference evidence="1" key="1">
    <citation type="journal article" date="2017" name="Parasit. Vectors">
        <title>Sialotranscriptomics of Rhipicephalus zambeziensis reveals intricate expression profiles of secretory proteins and suggests tight temporal transcriptional regulation during blood-feeding.</title>
        <authorList>
            <person name="de Castro M.H."/>
            <person name="de Klerk D."/>
            <person name="Pienaar R."/>
            <person name="Rees D.J.G."/>
            <person name="Mans B.J."/>
        </authorList>
    </citation>
    <scope>NUCLEOTIDE SEQUENCE</scope>
    <source>
        <tissue evidence="1">Salivary glands</tissue>
    </source>
</reference>
<proteinExistence type="predicted"/>
<accession>A0A224Y5A4</accession>
<name>A0A224Y5A4_9ACAR</name>
<dbReference type="AlphaFoldDB" id="A0A224Y5A4"/>
<organism evidence="1">
    <name type="scientific">Rhipicephalus zambeziensis</name>
    <dbReference type="NCBI Taxonomy" id="60191"/>
    <lineage>
        <taxon>Eukaryota</taxon>
        <taxon>Metazoa</taxon>
        <taxon>Ecdysozoa</taxon>
        <taxon>Arthropoda</taxon>
        <taxon>Chelicerata</taxon>
        <taxon>Arachnida</taxon>
        <taxon>Acari</taxon>
        <taxon>Parasitiformes</taxon>
        <taxon>Ixodida</taxon>
        <taxon>Ixodoidea</taxon>
        <taxon>Ixodidae</taxon>
        <taxon>Rhipicephalinae</taxon>
        <taxon>Rhipicephalus</taxon>
        <taxon>Rhipicephalus</taxon>
    </lineage>
</organism>
<sequence>MGCRHDSGCCHFGPPAFYNIPFYAPCPVFFMCKCYVHATAMLPSTCMHPSAAADQHIGHLNKVSLWVSLTNLSFTEIKKKSAMDIHYIYIYMYKNVSRRVEC</sequence>
<evidence type="ECO:0000313" key="1">
    <source>
        <dbReference type="EMBL" id="MAA12717.1"/>
    </source>
</evidence>
<dbReference type="EMBL" id="GFPF01001571">
    <property type="protein sequence ID" value="MAA12717.1"/>
    <property type="molecule type" value="Transcribed_RNA"/>
</dbReference>
<protein>
    <submittedName>
        <fullName evidence="1">Uncharacterized protein</fullName>
    </submittedName>
</protein>